<evidence type="ECO:0000259" key="8">
    <source>
        <dbReference type="Pfam" id="PF05368"/>
    </source>
</evidence>
<dbReference type="Gene3D" id="3.40.50.720">
    <property type="entry name" value="NAD(P)-binding Rossmann-like Domain"/>
    <property type="match status" value="1"/>
</dbReference>
<name>A0A8J6EGY8_ELECQ</name>
<evidence type="ECO:0000256" key="3">
    <source>
        <dbReference type="ARBA" id="ARBA00006328"/>
    </source>
</evidence>
<dbReference type="CDD" id="cd05251">
    <property type="entry name" value="NmrA_like_SDR_a"/>
    <property type="match status" value="1"/>
</dbReference>
<dbReference type="Gene3D" id="3.90.25.10">
    <property type="entry name" value="UDP-galactose 4-epimerase, domain 1"/>
    <property type="match status" value="1"/>
</dbReference>
<dbReference type="PANTHER" id="PTHR42748:SF7">
    <property type="entry name" value="NMRA LIKE REDOX SENSOR 1-RELATED"/>
    <property type="match status" value="1"/>
</dbReference>
<evidence type="ECO:0000256" key="7">
    <source>
        <dbReference type="ARBA" id="ARBA00040296"/>
    </source>
</evidence>
<accession>A0A8J6EGY8</accession>
<dbReference type="Proteomes" id="UP000770717">
    <property type="component" value="Unassembled WGS sequence"/>
</dbReference>
<sequence>MSCKKVIVVFGATGAQGGSVADALLADGTFAVRAVTRDTSKPAAVKLREAGAEVVAADLDDEKSLEAALCGAYGAFVVTNFWEHLNKEKEVAQGKRVADVSKRLGLQIVVFSGVENVKKLTGGKLDVLHCDGKGEVEEYFREIGVPMTSVRLPSYFENLLTFFRPQKNKDGDGYSLAIPMGDVLLDGMSVTDVGAVVVSILKSPSQYIGKDIGLSTDKLTVAQYAAIMSRVTGKDIKDAKITPEAYEQLGFPCAGELANMFRFYHMKPERDVELTLQLNPKAKKFEAWMEENKEAFKDL</sequence>
<keyword evidence="6" id="KW-0539">Nucleus</keyword>
<evidence type="ECO:0000313" key="9">
    <source>
        <dbReference type="EMBL" id="KAG9469013.1"/>
    </source>
</evidence>
<dbReference type="InterPro" id="IPR008030">
    <property type="entry name" value="NmrA-like"/>
</dbReference>
<evidence type="ECO:0000313" key="10">
    <source>
        <dbReference type="Proteomes" id="UP000770717"/>
    </source>
</evidence>
<evidence type="ECO:0000256" key="1">
    <source>
        <dbReference type="ARBA" id="ARBA00004123"/>
    </source>
</evidence>
<dbReference type="GO" id="GO:0005634">
    <property type="term" value="C:nucleus"/>
    <property type="evidence" value="ECO:0007669"/>
    <property type="project" value="UniProtKB-SubCell"/>
</dbReference>
<evidence type="ECO:0000256" key="2">
    <source>
        <dbReference type="ARBA" id="ARBA00004556"/>
    </source>
</evidence>
<keyword evidence="4" id="KW-0963">Cytoplasm</keyword>
<reference evidence="9" key="1">
    <citation type="thesis" date="2020" institute="ProQuest LLC" country="789 East Eisenhower Parkway, Ann Arbor, MI, USA">
        <title>Comparative Genomics and Chromosome Evolution.</title>
        <authorList>
            <person name="Mudd A.B."/>
        </authorList>
    </citation>
    <scope>NUCLEOTIDE SEQUENCE</scope>
    <source>
        <strain evidence="9">HN-11 Male</strain>
        <tissue evidence="9">Kidney and liver</tissue>
    </source>
</reference>
<proteinExistence type="inferred from homology"/>
<dbReference type="SUPFAM" id="SSF51735">
    <property type="entry name" value="NAD(P)-binding Rossmann-fold domains"/>
    <property type="match status" value="1"/>
</dbReference>
<dbReference type="AlphaFoldDB" id="A0A8J6EGY8"/>
<dbReference type="InterPro" id="IPR051164">
    <property type="entry name" value="NmrA-like_oxidored"/>
</dbReference>
<keyword evidence="5" id="KW-0521">NADP</keyword>
<organism evidence="9 10">
    <name type="scientific">Eleutherodactylus coqui</name>
    <name type="common">Puerto Rican coqui</name>
    <dbReference type="NCBI Taxonomy" id="57060"/>
    <lineage>
        <taxon>Eukaryota</taxon>
        <taxon>Metazoa</taxon>
        <taxon>Chordata</taxon>
        <taxon>Craniata</taxon>
        <taxon>Vertebrata</taxon>
        <taxon>Euteleostomi</taxon>
        <taxon>Amphibia</taxon>
        <taxon>Batrachia</taxon>
        <taxon>Anura</taxon>
        <taxon>Neobatrachia</taxon>
        <taxon>Hyloidea</taxon>
        <taxon>Eleutherodactylidae</taxon>
        <taxon>Eleutherodactylinae</taxon>
        <taxon>Eleutherodactylus</taxon>
        <taxon>Eleutherodactylus</taxon>
    </lineage>
</organism>
<dbReference type="PANTHER" id="PTHR42748">
    <property type="entry name" value="NITROGEN METABOLITE REPRESSION PROTEIN NMRA FAMILY MEMBER"/>
    <property type="match status" value="1"/>
</dbReference>
<dbReference type="OrthoDB" id="300709at2759"/>
<dbReference type="InterPro" id="IPR036291">
    <property type="entry name" value="NAD(P)-bd_dom_sf"/>
</dbReference>
<evidence type="ECO:0000256" key="4">
    <source>
        <dbReference type="ARBA" id="ARBA00022490"/>
    </source>
</evidence>
<feature type="domain" description="NmrA-like" evidence="8">
    <location>
        <begin position="4"/>
        <end position="278"/>
    </location>
</feature>
<gene>
    <name evidence="9" type="ORF">GDO78_021429</name>
</gene>
<dbReference type="FunFam" id="3.40.50.720:FF:000181">
    <property type="entry name" value="NmrA-like family domain-containing protein 1"/>
    <property type="match status" value="1"/>
</dbReference>
<evidence type="ECO:0000256" key="6">
    <source>
        <dbReference type="ARBA" id="ARBA00023242"/>
    </source>
</evidence>
<dbReference type="EMBL" id="WNTK01000650">
    <property type="protein sequence ID" value="KAG9469013.1"/>
    <property type="molecule type" value="Genomic_DNA"/>
</dbReference>
<dbReference type="Pfam" id="PF05368">
    <property type="entry name" value="NmrA"/>
    <property type="match status" value="1"/>
</dbReference>
<comment type="similarity">
    <text evidence="3">Belongs to the NmrA-type oxidoreductase family.</text>
</comment>
<dbReference type="GO" id="GO:0048471">
    <property type="term" value="C:perinuclear region of cytoplasm"/>
    <property type="evidence" value="ECO:0007669"/>
    <property type="project" value="UniProtKB-SubCell"/>
</dbReference>
<keyword evidence="10" id="KW-1185">Reference proteome</keyword>
<comment type="caution">
    <text evidence="9">The sequence shown here is derived from an EMBL/GenBank/DDBJ whole genome shotgun (WGS) entry which is preliminary data.</text>
</comment>
<comment type="subcellular location">
    <subcellularLocation>
        <location evidence="2">Cytoplasm</location>
        <location evidence="2">Perinuclear region</location>
    </subcellularLocation>
    <subcellularLocation>
        <location evidence="1">Nucleus</location>
    </subcellularLocation>
</comment>
<protein>
    <recommendedName>
        <fullName evidence="7">NmrA-like family domain-containing protein 1</fullName>
    </recommendedName>
</protein>
<evidence type="ECO:0000256" key="5">
    <source>
        <dbReference type="ARBA" id="ARBA00022857"/>
    </source>
</evidence>